<evidence type="ECO:0000313" key="4">
    <source>
        <dbReference type="EMBL" id="MBK9796077.1"/>
    </source>
</evidence>
<feature type="transmembrane region" description="Helical" evidence="2">
    <location>
        <begin position="12"/>
        <end position="29"/>
    </location>
</feature>
<evidence type="ECO:0000256" key="2">
    <source>
        <dbReference type="SAM" id="Phobius"/>
    </source>
</evidence>
<proteinExistence type="predicted"/>
<feature type="transmembrane region" description="Helical" evidence="2">
    <location>
        <begin position="90"/>
        <end position="108"/>
    </location>
</feature>
<evidence type="ECO:0000259" key="3">
    <source>
        <dbReference type="Pfam" id="PF22570"/>
    </source>
</evidence>
<keyword evidence="2" id="KW-0812">Transmembrane</keyword>
<feature type="transmembrane region" description="Helical" evidence="2">
    <location>
        <begin position="66"/>
        <end position="84"/>
    </location>
</feature>
<feature type="domain" description="LiaF transmembrane" evidence="3">
    <location>
        <begin position="15"/>
        <end position="101"/>
    </location>
</feature>
<dbReference type="AlphaFoldDB" id="A0A9D7SGJ7"/>
<keyword evidence="2" id="KW-0472">Membrane</keyword>
<evidence type="ECO:0000256" key="1">
    <source>
        <dbReference type="SAM" id="MobiDB-lite"/>
    </source>
</evidence>
<evidence type="ECO:0000313" key="5">
    <source>
        <dbReference type="Proteomes" id="UP000886657"/>
    </source>
</evidence>
<dbReference type="EMBL" id="JADKIO010000005">
    <property type="protein sequence ID" value="MBK9796077.1"/>
    <property type="molecule type" value="Genomic_DNA"/>
</dbReference>
<dbReference type="InterPro" id="IPR054331">
    <property type="entry name" value="LiaF_TM"/>
</dbReference>
<name>A0A9D7SGJ7_9BACT</name>
<keyword evidence="2" id="KW-1133">Transmembrane helix</keyword>
<sequence>MNPQERHPLFSAKLVLGLTVIALGLILMADSLRWYDAWHLLTWWPLVLAAFGLARLVQDGPLSLRGHVWLAFAAAGFIHQFGPWGLLERWWPAFLIWGGAIVTLRALFPQPKRSKRSKSQSQSPSPTPTDSCDPGTDVPQVKP</sequence>
<dbReference type="Pfam" id="PF22570">
    <property type="entry name" value="LiaF-TM"/>
    <property type="match status" value="1"/>
</dbReference>
<gene>
    <name evidence="4" type="ORF">IPP58_06195</name>
</gene>
<feature type="transmembrane region" description="Helical" evidence="2">
    <location>
        <begin position="35"/>
        <end position="54"/>
    </location>
</feature>
<organism evidence="4 5">
    <name type="scientific">Candidatus Geothrix skivensis</name>
    <dbReference type="NCBI Taxonomy" id="2954439"/>
    <lineage>
        <taxon>Bacteria</taxon>
        <taxon>Pseudomonadati</taxon>
        <taxon>Acidobacteriota</taxon>
        <taxon>Holophagae</taxon>
        <taxon>Holophagales</taxon>
        <taxon>Holophagaceae</taxon>
        <taxon>Geothrix</taxon>
    </lineage>
</organism>
<dbReference type="Proteomes" id="UP000886657">
    <property type="component" value="Unassembled WGS sequence"/>
</dbReference>
<reference evidence="4" key="1">
    <citation type="submission" date="2020-10" db="EMBL/GenBank/DDBJ databases">
        <title>Connecting structure to function with the recovery of over 1000 high-quality activated sludge metagenome-assembled genomes encoding full-length rRNA genes using long-read sequencing.</title>
        <authorList>
            <person name="Singleton C.M."/>
            <person name="Petriglieri F."/>
            <person name="Kristensen J.M."/>
            <person name="Kirkegaard R.H."/>
            <person name="Michaelsen T.Y."/>
            <person name="Andersen M.H."/>
            <person name="Karst S.M."/>
            <person name="Dueholm M.S."/>
            <person name="Nielsen P.H."/>
            <person name="Albertsen M."/>
        </authorList>
    </citation>
    <scope>NUCLEOTIDE SEQUENCE</scope>
    <source>
        <strain evidence="4">Skiv_18-Q3-R9-52_MAXAC.067</strain>
    </source>
</reference>
<protein>
    <recommendedName>
        <fullName evidence="3">LiaF transmembrane domain-containing protein</fullName>
    </recommendedName>
</protein>
<feature type="region of interest" description="Disordered" evidence="1">
    <location>
        <begin position="113"/>
        <end position="143"/>
    </location>
</feature>
<accession>A0A9D7SGJ7</accession>
<comment type="caution">
    <text evidence="4">The sequence shown here is derived from an EMBL/GenBank/DDBJ whole genome shotgun (WGS) entry which is preliminary data.</text>
</comment>